<dbReference type="Pfam" id="PF03548">
    <property type="entry name" value="LolA"/>
    <property type="match status" value="1"/>
</dbReference>
<evidence type="ECO:0000256" key="9">
    <source>
        <dbReference type="ARBA" id="ARBA00023186"/>
    </source>
</evidence>
<evidence type="ECO:0000256" key="1">
    <source>
        <dbReference type="ARBA" id="ARBA00004418"/>
    </source>
</evidence>
<dbReference type="HOGENOM" id="CLU_087560_0_0_4"/>
<dbReference type="NCBIfam" id="TIGR00547">
    <property type="entry name" value="lolA"/>
    <property type="match status" value="1"/>
</dbReference>
<dbReference type="Gene3D" id="2.50.20.10">
    <property type="entry name" value="Lipoprotein localisation LolA/LolB/LppX"/>
    <property type="match status" value="1"/>
</dbReference>
<evidence type="ECO:0000256" key="5">
    <source>
        <dbReference type="ARBA" id="ARBA00022448"/>
    </source>
</evidence>
<dbReference type="InterPro" id="IPR018323">
    <property type="entry name" value="OM_lipoprot_carrier_LolA_Pbac"/>
</dbReference>
<dbReference type="PANTHER" id="PTHR35869:SF1">
    <property type="entry name" value="OUTER-MEMBRANE LIPOPROTEIN CARRIER PROTEIN"/>
    <property type="match status" value="1"/>
</dbReference>
<dbReference type="HAMAP" id="MF_00240">
    <property type="entry name" value="LolA"/>
    <property type="match status" value="1"/>
</dbReference>
<evidence type="ECO:0000256" key="6">
    <source>
        <dbReference type="ARBA" id="ARBA00022729"/>
    </source>
</evidence>
<comment type="function">
    <text evidence="10">Participates in the translocation of lipoproteins from the inner membrane to the outer membrane. Only forms a complex with a lipoprotein if the residue after the N-terminal Cys is not an aspartate (The Asp acts as a targeting signal to indicate that the lipoprotein should stay in the inner membrane).</text>
</comment>
<organism evidence="11 12">
    <name type="scientific">Sulfuricella denitrificans (strain DSM 22764 / NBRC 105220 / skB26)</name>
    <dbReference type="NCBI Taxonomy" id="1163617"/>
    <lineage>
        <taxon>Bacteria</taxon>
        <taxon>Pseudomonadati</taxon>
        <taxon>Pseudomonadota</taxon>
        <taxon>Betaproteobacteria</taxon>
        <taxon>Nitrosomonadales</taxon>
        <taxon>Sulfuricellaceae</taxon>
        <taxon>Sulfuricella</taxon>
    </lineage>
</organism>
<sequence length="195" mass="21902">MASLLSLPADASSLDSLKTFLSEVKSARAQFKQIVLDKKMSTVQETSGTMMFSRPGKFRWAYEKPYEQLIVGDGAKLWMYDVDLQQVTVKQMDSALGSSPAALLAGNNEIEKHFDLKDMGKRGTMEWLEAMPKDKESTFESMRMGFSEKGLEVMELRDHFGQTTMIRFSGLERNPKLAPEVFKFSPPKGVDVIGD</sequence>
<name>S6ABU4_SULDS</name>
<dbReference type="KEGG" id="sdr:SCD_n01183"/>
<evidence type="ECO:0000256" key="4">
    <source>
        <dbReference type="ARBA" id="ARBA00014035"/>
    </source>
</evidence>
<evidence type="ECO:0000256" key="2">
    <source>
        <dbReference type="ARBA" id="ARBA00007615"/>
    </source>
</evidence>
<keyword evidence="9 10" id="KW-0143">Chaperone</keyword>
<comment type="similarity">
    <text evidence="2 10">Belongs to the LolA family.</text>
</comment>
<dbReference type="GO" id="GO:0030288">
    <property type="term" value="C:outer membrane-bounded periplasmic space"/>
    <property type="evidence" value="ECO:0007669"/>
    <property type="project" value="TreeGrafter"/>
</dbReference>
<reference evidence="11 12" key="1">
    <citation type="journal article" date="2012" name="Appl. Environ. Microbiol.">
        <title>Draft genome sequence of a psychrotolerant sulfur-oxidizing bacterium, Sulfuricella denitrificans skB26, and proteomic insights into cold adaptation.</title>
        <authorList>
            <person name="Watanabe T."/>
            <person name="Kojima H."/>
            <person name="Fukui M."/>
        </authorList>
    </citation>
    <scope>NUCLEOTIDE SEQUENCE [LARGE SCALE GENOMIC DNA]</scope>
    <source>
        <strain evidence="12">skB26</strain>
    </source>
</reference>
<gene>
    <name evidence="10" type="primary">lolA</name>
    <name evidence="11" type="ORF">SCD_n01183</name>
</gene>
<dbReference type="GO" id="GO:0044874">
    <property type="term" value="P:lipoprotein localization to outer membrane"/>
    <property type="evidence" value="ECO:0007669"/>
    <property type="project" value="UniProtKB-UniRule"/>
</dbReference>
<dbReference type="Proteomes" id="UP000015559">
    <property type="component" value="Chromosome"/>
</dbReference>
<dbReference type="EMBL" id="AP013066">
    <property type="protein sequence ID" value="BAN35013.1"/>
    <property type="molecule type" value="Genomic_DNA"/>
</dbReference>
<keyword evidence="5 10" id="KW-0813">Transport</keyword>
<evidence type="ECO:0000256" key="7">
    <source>
        <dbReference type="ARBA" id="ARBA00022764"/>
    </source>
</evidence>
<accession>S6ABU4</accession>
<comment type="subcellular location">
    <subcellularLocation>
        <location evidence="1 10">Periplasm</location>
    </subcellularLocation>
</comment>
<evidence type="ECO:0000256" key="8">
    <source>
        <dbReference type="ARBA" id="ARBA00022927"/>
    </source>
</evidence>
<proteinExistence type="inferred from homology"/>
<protein>
    <recommendedName>
        <fullName evidence="4 10">Outer-membrane lipoprotein carrier protein</fullName>
    </recommendedName>
</protein>
<keyword evidence="11" id="KW-0449">Lipoprotein</keyword>
<evidence type="ECO:0000256" key="10">
    <source>
        <dbReference type="HAMAP-Rule" id="MF_00240"/>
    </source>
</evidence>
<keyword evidence="8 10" id="KW-0653">Protein transport</keyword>
<dbReference type="CDD" id="cd16325">
    <property type="entry name" value="LolA"/>
    <property type="match status" value="1"/>
</dbReference>
<dbReference type="SUPFAM" id="SSF89392">
    <property type="entry name" value="Prokaryotic lipoproteins and lipoprotein localization factors"/>
    <property type="match status" value="1"/>
</dbReference>
<dbReference type="AlphaFoldDB" id="S6ABU4"/>
<dbReference type="InterPro" id="IPR004564">
    <property type="entry name" value="OM_lipoprot_carrier_LolA-like"/>
</dbReference>
<dbReference type="InterPro" id="IPR029046">
    <property type="entry name" value="LolA/LolB/LppX"/>
</dbReference>
<dbReference type="PANTHER" id="PTHR35869">
    <property type="entry name" value="OUTER-MEMBRANE LIPOPROTEIN CARRIER PROTEIN"/>
    <property type="match status" value="1"/>
</dbReference>
<keyword evidence="7 10" id="KW-0574">Periplasm</keyword>
<keyword evidence="12" id="KW-1185">Reference proteome</keyword>
<evidence type="ECO:0000256" key="3">
    <source>
        <dbReference type="ARBA" id="ARBA00011245"/>
    </source>
</evidence>
<evidence type="ECO:0000313" key="12">
    <source>
        <dbReference type="Proteomes" id="UP000015559"/>
    </source>
</evidence>
<keyword evidence="6" id="KW-0732">Signal</keyword>
<evidence type="ECO:0000313" key="11">
    <source>
        <dbReference type="EMBL" id="BAN35013.1"/>
    </source>
</evidence>
<dbReference type="STRING" id="1163617.SCD_n01183"/>
<dbReference type="GO" id="GO:0042953">
    <property type="term" value="P:lipoprotein transport"/>
    <property type="evidence" value="ECO:0007669"/>
    <property type="project" value="InterPro"/>
</dbReference>
<comment type="subunit">
    <text evidence="3 10">Monomer.</text>
</comment>
<dbReference type="eggNOG" id="COG2834">
    <property type="taxonomic scope" value="Bacteria"/>
</dbReference>